<dbReference type="Gene3D" id="3.30.565.10">
    <property type="entry name" value="Histidine kinase-like ATPase, C-terminal domain"/>
    <property type="match status" value="1"/>
</dbReference>
<keyword evidence="5" id="KW-0547">Nucleotide-binding</keyword>
<dbReference type="PROSITE" id="PS50109">
    <property type="entry name" value="HIS_KIN"/>
    <property type="match status" value="1"/>
</dbReference>
<dbReference type="NCBIfam" id="TIGR00229">
    <property type="entry name" value="sensory_box"/>
    <property type="match status" value="1"/>
</dbReference>
<dbReference type="PROSITE" id="PS50112">
    <property type="entry name" value="PAS"/>
    <property type="match status" value="1"/>
</dbReference>
<dbReference type="InterPro" id="IPR004358">
    <property type="entry name" value="Sig_transdc_His_kin-like_C"/>
</dbReference>
<dbReference type="InterPro" id="IPR035965">
    <property type="entry name" value="PAS-like_dom_sf"/>
</dbReference>
<dbReference type="CDD" id="cd00130">
    <property type="entry name" value="PAS"/>
    <property type="match status" value="1"/>
</dbReference>
<feature type="domain" description="PAS" evidence="12">
    <location>
        <begin position="548"/>
        <end position="621"/>
    </location>
</feature>
<name>A0A1W1CVT6_9ZZZZ</name>
<dbReference type="EMBL" id="FPHH01000127">
    <property type="protein sequence ID" value="SFV69781.1"/>
    <property type="molecule type" value="Genomic_DNA"/>
</dbReference>
<keyword evidence="9" id="KW-1133">Transmembrane helix</keyword>
<dbReference type="Pfam" id="PF00512">
    <property type="entry name" value="HisKA"/>
    <property type="match status" value="1"/>
</dbReference>
<keyword evidence="8" id="KW-0902">Two-component regulatory system</keyword>
<gene>
    <name evidence="13" type="ORF">MNB_SM-5-734</name>
</gene>
<evidence type="ECO:0000313" key="13">
    <source>
        <dbReference type="EMBL" id="SFV69781.1"/>
    </source>
</evidence>
<dbReference type="Gene3D" id="3.30.450.20">
    <property type="entry name" value="PAS domain"/>
    <property type="match status" value="1"/>
</dbReference>
<dbReference type="SMART" id="SM00388">
    <property type="entry name" value="HisKA"/>
    <property type="match status" value="1"/>
</dbReference>
<sequence length="1141" mass="130358">MSLKILVILSTFFYINLFASGLPQFTTKEKAYIKTHPIVTLGSDYKWPPYDFVDTSGMPTGISANILKIIAQKSGLHFHIIPDIWAKTMQKMRLHKIDGLTCAVATKERKKFLLFTKPYTTMPIAIITLQRQNGIKSIENLEGKIVAINKGSYLNEWLHKKYPHIKLYLCSSNEEALKAVAFGKADAYVGNIAVATYLMKENFLTNLKVVSELPQMQTEVSIAIDKNKPLLFSIIKKSLNSISYDERMQIIKKWFLAQKQKKQIAFTPKEQAWIAKHPILRFVADPEWAPIEFVDEKGEYQGIAKEYLDLVAKKTGLQFQRSDISSWQEGVQLINSRKSDLYSCVKKTPNREKILYFSKPYIKLPYILVTTIDKPFIENFKALNGKTIVAIKDYAITEILQKEHPSLNLLLVDNIQEALKVVSEGDAYGFVSLLPTATYNINKYGFGNLKIAGKLNKNIELSIALRNDWGKEGIDIINKALSTISQRERDNIKNRWISVNLNKVVDYTMLWQLIAFFIIILLIMLYFLKKQHTLKERIKNKALELEKEKMKLGLILENIPVGVFVKDANHNFKFIMWNKEMEKIFSANRENILGRSDYDFFEKEEADYYRQYDLDTLEENKVIDMPLKEVKTPSGVVKVHTRKVPIITEDGERLIVGIVSDKTQLEQAKLDAERANKAKSMFLSNMSHEIRTPMNAIIGFTELLDEQLKDKKLKHYVNIIKNSSQALLMLINDILDLSKIEAGKLTIQKSSVNLHKVFEEIGSIFMMKIQEKGLDFMIDDDETIPDALWLDEIRIRQIIINLIGNAIKFTDNGYIKLRAKAIAIKEHNSKVDLQIDIEDSGIGIKEDQIKKIFGDFEQVEGQDNKKYGGTGLGLAISYRLAKMMGGELSVTSKEGVGSTFSLKLFNVDISSVKSETQTTIQTDETEIVFEKAKILIADDIEDNRQLIISNFENTSIEVVSAIDGVDAVAVFKREHPDLVLMDIRMPNMDGIEATQEIKKIADTPVVALTASVMHDDFNGKQKELFDGFLKKPVLQKRLFEELAKFLPHKLKKREKKESNELLDDEALKILEMQKTVVLPLFEKAKRTNSFNEMRVLSKEIRKIAEESNNDSLLALSESFNDALDAFDIVTIEKLMKIFEQL</sequence>
<dbReference type="PANTHER" id="PTHR43047">
    <property type="entry name" value="TWO-COMPONENT HISTIDINE PROTEIN KINASE"/>
    <property type="match status" value="1"/>
</dbReference>
<dbReference type="CDD" id="cd01007">
    <property type="entry name" value="PBP2_BvgS_HisK_like"/>
    <property type="match status" value="2"/>
</dbReference>
<protein>
    <recommendedName>
        <fullName evidence="2">histidine kinase</fullName>
        <ecNumber evidence="2">2.7.13.3</ecNumber>
    </recommendedName>
</protein>
<dbReference type="SUPFAM" id="SSF47384">
    <property type="entry name" value="Homodimeric domain of signal transducing histidine kinase"/>
    <property type="match status" value="1"/>
</dbReference>
<keyword evidence="6 13" id="KW-0418">Kinase</keyword>
<reference evidence="13" key="1">
    <citation type="submission" date="2016-10" db="EMBL/GenBank/DDBJ databases">
        <authorList>
            <person name="de Groot N.N."/>
        </authorList>
    </citation>
    <scope>NUCLEOTIDE SEQUENCE</scope>
</reference>
<dbReference type="SMART" id="SM00091">
    <property type="entry name" value="PAS"/>
    <property type="match status" value="1"/>
</dbReference>
<dbReference type="InterPro" id="IPR036890">
    <property type="entry name" value="HATPase_C_sf"/>
</dbReference>
<dbReference type="CDD" id="cd17546">
    <property type="entry name" value="REC_hyHK_CKI1_RcsC-like"/>
    <property type="match status" value="1"/>
</dbReference>
<dbReference type="Gene3D" id="3.40.190.10">
    <property type="entry name" value="Periplasmic binding protein-like II"/>
    <property type="match status" value="4"/>
</dbReference>
<feature type="domain" description="Response regulatory" evidence="11">
    <location>
        <begin position="933"/>
        <end position="1046"/>
    </location>
</feature>
<keyword evidence="4" id="KW-0808">Transferase</keyword>
<dbReference type="InterPro" id="IPR003594">
    <property type="entry name" value="HATPase_dom"/>
</dbReference>
<evidence type="ECO:0000256" key="9">
    <source>
        <dbReference type="SAM" id="Phobius"/>
    </source>
</evidence>
<dbReference type="InterPro" id="IPR001638">
    <property type="entry name" value="Solute-binding_3/MltF_N"/>
</dbReference>
<evidence type="ECO:0000259" key="10">
    <source>
        <dbReference type="PROSITE" id="PS50109"/>
    </source>
</evidence>
<dbReference type="GO" id="GO:0005524">
    <property type="term" value="F:ATP binding"/>
    <property type="evidence" value="ECO:0007669"/>
    <property type="project" value="UniProtKB-KW"/>
</dbReference>
<dbReference type="PRINTS" id="PR00344">
    <property type="entry name" value="BCTRLSENSOR"/>
</dbReference>
<dbReference type="SUPFAM" id="SSF53850">
    <property type="entry name" value="Periplasmic binding protein-like II"/>
    <property type="match status" value="2"/>
</dbReference>
<evidence type="ECO:0000256" key="6">
    <source>
        <dbReference type="ARBA" id="ARBA00022777"/>
    </source>
</evidence>
<dbReference type="Pfam" id="PF00497">
    <property type="entry name" value="SBP_bac_3"/>
    <property type="match status" value="2"/>
</dbReference>
<dbReference type="InterPro" id="IPR005467">
    <property type="entry name" value="His_kinase_dom"/>
</dbReference>
<dbReference type="InterPro" id="IPR000014">
    <property type="entry name" value="PAS"/>
</dbReference>
<evidence type="ECO:0000256" key="8">
    <source>
        <dbReference type="ARBA" id="ARBA00023012"/>
    </source>
</evidence>
<evidence type="ECO:0000256" key="5">
    <source>
        <dbReference type="ARBA" id="ARBA00022741"/>
    </source>
</evidence>
<keyword evidence="9" id="KW-0472">Membrane</keyword>
<proteinExistence type="predicted"/>
<evidence type="ECO:0000259" key="11">
    <source>
        <dbReference type="PROSITE" id="PS50110"/>
    </source>
</evidence>
<dbReference type="SUPFAM" id="SSF52172">
    <property type="entry name" value="CheY-like"/>
    <property type="match status" value="1"/>
</dbReference>
<comment type="catalytic activity">
    <reaction evidence="1">
        <text>ATP + protein L-histidine = ADP + protein N-phospho-L-histidine.</text>
        <dbReference type="EC" id="2.7.13.3"/>
    </reaction>
</comment>
<dbReference type="InterPro" id="IPR036097">
    <property type="entry name" value="HisK_dim/P_sf"/>
</dbReference>
<dbReference type="AlphaFoldDB" id="A0A1W1CVT6"/>
<dbReference type="PROSITE" id="PS50110">
    <property type="entry name" value="RESPONSE_REGULATORY"/>
    <property type="match status" value="1"/>
</dbReference>
<dbReference type="InterPro" id="IPR013656">
    <property type="entry name" value="PAS_4"/>
</dbReference>
<dbReference type="Pfam" id="PF08448">
    <property type="entry name" value="PAS_4"/>
    <property type="match status" value="1"/>
</dbReference>
<dbReference type="Pfam" id="PF00072">
    <property type="entry name" value="Response_reg"/>
    <property type="match status" value="1"/>
</dbReference>
<keyword evidence="3" id="KW-0597">Phosphoprotein</keyword>
<dbReference type="CDD" id="cd00082">
    <property type="entry name" value="HisKA"/>
    <property type="match status" value="1"/>
</dbReference>
<evidence type="ECO:0000256" key="1">
    <source>
        <dbReference type="ARBA" id="ARBA00000085"/>
    </source>
</evidence>
<dbReference type="GO" id="GO:0005886">
    <property type="term" value="C:plasma membrane"/>
    <property type="evidence" value="ECO:0007669"/>
    <property type="project" value="TreeGrafter"/>
</dbReference>
<feature type="transmembrane region" description="Helical" evidence="9">
    <location>
        <begin position="509"/>
        <end position="528"/>
    </location>
</feature>
<evidence type="ECO:0000256" key="7">
    <source>
        <dbReference type="ARBA" id="ARBA00022840"/>
    </source>
</evidence>
<dbReference type="SUPFAM" id="SSF55785">
    <property type="entry name" value="PYP-like sensor domain (PAS domain)"/>
    <property type="match status" value="1"/>
</dbReference>
<dbReference type="GO" id="GO:0000155">
    <property type="term" value="F:phosphorelay sensor kinase activity"/>
    <property type="evidence" value="ECO:0007669"/>
    <property type="project" value="InterPro"/>
</dbReference>
<dbReference type="SUPFAM" id="SSF55874">
    <property type="entry name" value="ATPase domain of HSP90 chaperone/DNA topoisomerase II/histidine kinase"/>
    <property type="match status" value="1"/>
</dbReference>
<evidence type="ECO:0000256" key="4">
    <source>
        <dbReference type="ARBA" id="ARBA00022679"/>
    </source>
</evidence>
<dbReference type="SMART" id="SM00448">
    <property type="entry name" value="REC"/>
    <property type="match status" value="1"/>
</dbReference>
<dbReference type="Pfam" id="PF02518">
    <property type="entry name" value="HATPase_c"/>
    <property type="match status" value="1"/>
</dbReference>
<dbReference type="GO" id="GO:0009927">
    <property type="term" value="F:histidine phosphotransfer kinase activity"/>
    <property type="evidence" value="ECO:0007669"/>
    <property type="project" value="TreeGrafter"/>
</dbReference>
<organism evidence="13">
    <name type="scientific">hydrothermal vent metagenome</name>
    <dbReference type="NCBI Taxonomy" id="652676"/>
    <lineage>
        <taxon>unclassified sequences</taxon>
        <taxon>metagenomes</taxon>
        <taxon>ecological metagenomes</taxon>
    </lineage>
</organism>
<dbReference type="SMART" id="SM00062">
    <property type="entry name" value="PBPb"/>
    <property type="match status" value="2"/>
</dbReference>
<dbReference type="InterPro" id="IPR003661">
    <property type="entry name" value="HisK_dim/P_dom"/>
</dbReference>
<evidence type="ECO:0000256" key="2">
    <source>
        <dbReference type="ARBA" id="ARBA00012438"/>
    </source>
</evidence>
<dbReference type="Gene3D" id="3.40.50.2300">
    <property type="match status" value="1"/>
</dbReference>
<keyword evidence="7" id="KW-0067">ATP-binding</keyword>
<dbReference type="InterPro" id="IPR001789">
    <property type="entry name" value="Sig_transdc_resp-reg_receiver"/>
</dbReference>
<dbReference type="EC" id="2.7.13.3" evidence="2"/>
<dbReference type="PANTHER" id="PTHR43047:SF72">
    <property type="entry name" value="OSMOSENSING HISTIDINE PROTEIN KINASE SLN1"/>
    <property type="match status" value="1"/>
</dbReference>
<dbReference type="Gene3D" id="1.10.287.130">
    <property type="match status" value="1"/>
</dbReference>
<keyword evidence="9" id="KW-0812">Transmembrane</keyword>
<feature type="domain" description="Histidine kinase" evidence="10">
    <location>
        <begin position="685"/>
        <end position="908"/>
    </location>
</feature>
<dbReference type="SMART" id="SM00387">
    <property type="entry name" value="HATPase_c"/>
    <property type="match status" value="1"/>
</dbReference>
<dbReference type="InterPro" id="IPR011006">
    <property type="entry name" value="CheY-like_superfamily"/>
</dbReference>
<dbReference type="FunFam" id="3.30.565.10:FF:000010">
    <property type="entry name" value="Sensor histidine kinase RcsC"/>
    <property type="match status" value="1"/>
</dbReference>
<dbReference type="CDD" id="cd16922">
    <property type="entry name" value="HATPase_EvgS-ArcB-TorS-like"/>
    <property type="match status" value="1"/>
</dbReference>
<dbReference type="FunFam" id="1.10.287.130:FF:000002">
    <property type="entry name" value="Two-component osmosensing histidine kinase"/>
    <property type="match status" value="1"/>
</dbReference>
<evidence type="ECO:0000256" key="3">
    <source>
        <dbReference type="ARBA" id="ARBA00022553"/>
    </source>
</evidence>
<evidence type="ECO:0000259" key="12">
    <source>
        <dbReference type="PROSITE" id="PS50112"/>
    </source>
</evidence>
<accession>A0A1W1CVT6</accession>